<evidence type="ECO:0000313" key="1">
    <source>
        <dbReference type="EMBL" id="KAL0297704.1"/>
    </source>
</evidence>
<dbReference type="AlphaFoldDB" id="A0AAW2JSZ1"/>
<proteinExistence type="predicted"/>
<reference evidence="1" key="1">
    <citation type="submission" date="2020-06" db="EMBL/GenBank/DDBJ databases">
        <authorList>
            <person name="Li T."/>
            <person name="Hu X."/>
            <person name="Zhang T."/>
            <person name="Song X."/>
            <person name="Zhang H."/>
            <person name="Dai N."/>
            <person name="Sheng W."/>
            <person name="Hou X."/>
            <person name="Wei L."/>
        </authorList>
    </citation>
    <scope>NUCLEOTIDE SEQUENCE</scope>
    <source>
        <strain evidence="1">G02</strain>
        <tissue evidence="1">Leaf</tissue>
    </source>
</reference>
<comment type="caution">
    <text evidence="1">The sequence shown here is derived from an EMBL/GenBank/DDBJ whole genome shotgun (WGS) entry which is preliminary data.</text>
</comment>
<reference evidence="1" key="2">
    <citation type="journal article" date="2024" name="Plant">
        <title>Genomic evolution and insights into agronomic trait innovations of Sesamum species.</title>
        <authorList>
            <person name="Miao H."/>
            <person name="Wang L."/>
            <person name="Qu L."/>
            <person name="Liu H."/>
            <person name="Sun Y."/>
            <person name="Le M."/>
            <person name="Wang Q."/>
            <person name="Wei S."/>
            <person name="Zheng Y."/>
            <person name="Lin W."/>
            <person name="Duan Y."/>
            <person name="Cao H."/>
            <person name="Xiong S."/>
            <person name="Wang X."/>
            <person name="Wei L."/>
            <person name="Li C."/>
            <person name="Ma Q."/>
            <person name="Ju M."/>
            <person name="Zhao R."/>
            <person name="Li G."/>
            <person name="Mu C."/>
            <person name="Tian Q."/>
            <person name="Mei H."/>
            <person name="Zhang T."/>
            <person name="Gao T."/>
            <person name="Zhang H."/>
        </authorList>
    </citation>
    <scope>NUCLEOTIDE SEQUENCE</scope>
    <source>
        <strain evidence="1">G02</strain>
    </source>
</reference>
<accession>A0AAW2JSZ1</accession>
<gene>
    <name evidence="1" type="ORF">Sradi_6822500</name>
</gene>
<organism evidence="1">
    <name type="scientific">Sesamum radiatum</name>
    <name type="common">Black benniseed</name>
    <dbReference type="NCBI Taxonomy" id="300843"/>
    <lineage>
        <taxon>Eukaryota</taxon>
        <taxon>Viridiplantae</taxon>
        <taxon>Streptophyta</taxon>
        <taxon>Embryophyta</taxon>
        <taxon>Tracheophyta</taxon>
        <taxon>Spermatophyta</taxon>
        <taxon>Magnoliopsida</taxon>
        <taxon>eudicotyledons</taxon>
        <taxon>Gunneridae</taxon>
        <taxon>Pentapetalae</taxon>
        <taxon>asterids</taxon>
        <taxon>lamiids</taxon>
        <taxon>Lamiales</taxon>
        <taxon>Pedaliaceae</taxon>
        <taxon>Sesamum</taxon>
    </lineage>
</organism>
<name>A0AAW2JSZ1_SESRA</name>
<dbReference type="EMBL" id="JACGWJ010000032">
    <property type="protein sequence ID" value="KAL0297704.1"/>
    <property type="molecule type" value="Genomic_DNA"/>
</dbReference>
<sequence length="193" mass="20969">MEIIGVVERPMMGYSFPIADRMISNVAKPIVQPNNFEIKVAIIEIIQSSVQFSGLPDENPNKNLVNFLDICDTFKFNGVSDDAVRFRIFSFSLCDTAKDWLQSLPIAAGGTIMKKLPSKAFNIIDEITTNLFSYGLKRTNKRTVGVHSIDAILALSAQLVAFTPTVNNSQQMVAAIRNGAPIGPCGACGQTGI</sequence>
<evidence type="ECO:0008006" key="2">
    <source>
        <dbReference type="Google" id="ProtNLM"/>
    </source>
</evidence>
<protein>
    <recommendedName>
        <fullName evidence="2">DUF4939 domain-containing protein</fullName>
    </recommendedName>
</protein>